<evidence type="ECO:0000259" key="3">
    <source>
        <dbReference type="Pfam" id="PF00589"/>
    </source>
</evidence>
<protein>
    <submittedName>
        <fullName evidence="4">Tyrosine-type recombinase/integrase</fullName>
    </submittedName>
</protein>
<name>A0ABV4CNZ9_9PSEU</name>
<keyword evidence="1" id="KW-0233">DNA recombination</keyword>
<sequence>MATRTPPHTPSAGRRRTYVTRLIESGYDGQFVTDQVGHSHAATTAIYTAVSSDFKNLKVREHLDAVPRKPCCNAPSRWPRRRRRWTTTSAITRQVSLLAAGGGCDERGVPARTGRAERRRAGPAAALRVAAA</sequence>
<gene>
    <name evidence="4" type="ORF">AB8O55_25750</name>
</gene>
<feature type="domain" description="Tyr recombinase" evidence="3">
    <location>
        <begin position="14"/>
        <end position="51"/>
    </location>
</feature>
<comment type="caution">
    <text evidence="4">The sequence shown here is derived from an EMBL/GenBank/DDBJ whole genome shotgun (WGS) entry which is preliminary data.</text>
</comment>
<accession>A0ABV4CNZ9</accession>
<organism evidence="4 5">
    <name type="scientific">Saccharopolyspora cebuensis</name>
    <dbReference type="NCBI Taxonomy" id="418759"/>
    <lineage>
        <taxon>Bacteria</taxon>
        <taxon>Bacillati</taxon>
        <taxon>Actinomycetota</taxon>
        <taxon>Actinomycetes</taxon>
        <taxon>Pseudonocardiales</taxon>
        <taxon>Pseudonocardiaceae</taxon>
        <taxon>Saccharopolyspora</taxon>
    </lineage>
</organism>
<keyword evidence="5" id="KW-1185">Reference proteome</keyword>
<evidence type="ECO:0000313" key="4">
    <source>
        <dbReference type="EMBL" id="MEY8042825.1"/>
    </source>
</evidence>
<dbReference type="InterPro" id="IPR011010">
    <property type="entry name" value="DNA_brk_join_enz"/>
</dbReference>
<dbReference type="Pfam" id="PF00589">
    <property type="entry name" value="Phage_integrase"/>
    <property type="match status" value="1"/>
</dbReference>
<evidence type="ECO:0000313" key="5">
    <source>
        <dbReference type="Proteomes" id="UP001564626"/>
    </source>
</evidence>
<feature type="compositionally biased region" description="Basic and acidic residues" evidence="2">
    <location>
        <begin position="106"/>
        <end position="120"/>
    </location>
</feature>
<evidence type="ECO:0000256" key="1">
    <source>
        <dbReference type="ARBA" id="ARBA00023172"/>
    </source>
</evidence>
<dbReference type="SUPFAM" id="SSF56349">
    <property type="entry name" value="DNA breaking-rejoining enzymes"/>
    <property type="match status" value="1"/>
</dbReference>
<feature type="compositionally biased region" description="Low complexity" evidence="2">
    <location>
        <begin position="122"/>
        <end position="132"/>
    </location>
</feature>
<feature type="region of interest" description="Disordered" evidence="2">
    <location>
        <begin position="106"/>
        <end position="132"/>
    </location>
</feature>
<reference evidence="4 5" key="1">
    <citation type="submission" date="2024-08" db="EMBL/GenBank/DDBJ databases">
        <title>Genome mining of Saccharopolyspora cebuensis PGLac3 from Nigerian medicinal plant.</title>
        <authorList>
            <person name="Ezeobiora C.E."/>
            <person name="Igbokwe N.H."/>
            <person name="Amin D.H."/>
            <person name="Mendie U.E."/>
        </authorList>
    </citation>
    <scope>NUCLEOTIDE SEQUENCE [LARGE SCALE GENOMIC DNA]</scope>
    <source>
        <strain evidence="4 5">PGLac3</strain>
    </source>
</reference>
<dbReference type="Gene3D" id="1.10.443.10">
    <property type="entry name" value="Intergrase catalytic core"/>
    <property type="match status" value="1"/>
</dbReference>
<dbReference type="InterPro" id="IPR002104">
    <property type="entry name" value="Integrase_catalytic"/>
</dbReference>
<evidence type="ECO:0000256" key="2">
    <source>
        <dbReference type="SAM" id="MobiDB-lite"/>
    </source>
</evidence>
<dbReference type="InterPro" id="IPR013762">
    <property type="entry name" value="Integrase-like_cat_sf"/>
</dbReference>
<dbReference type="Proteomes" id="UP001564626">
    <property type="component" value="Unassembled WGS sequence"/>
</dbReference>
<dbReference type="EMBL" id="JBGEHV010000067">
    <property type="protein sequence ID" value="MEY8042825.1"/>
    <property type="molecule type" value="Genomic_DNA"/>
</dbReference>
<proteinExistence type="predicted"/>